<dbReference type="GO" id="GO:0009103">
    <property type="term" value="P:lipopolysaccharide biosynthetic process"/>
    <property type="evidence" value="ECO:0007669"/>
    <property type="project" value="TreeGrafter"/>
</dbReference>
<organism evidence="3 4">
    <name type="scientific">Pararhodobacter aggregans</name>
    <dbReference type="NCBI Taxonomy" id="404875"/>
    <lineage>
        <taxon>Bacteria</taxon>
        <taxon>Pseudomonadati</taxon>
        <taxon>Pseudomonadota</taxon>
        <taxon>Alphaproteobacteria</taxon>
        <taxon>Rhodobacterales</taxon>
        <taxon>Paracoccaceae</taxon>
        <taxon>Pararhodobacter</taxon>
    </lineage>
</organism>
<evidence type="ECO:0000259" key="2">
    <source>
        <dbReference type="Pfam" id="PF12000"/>
    </source>
</evidence>
<feature type="domain" description="Glycosyl transferase family 4" evidence="2">
    <location>
        <begin position="24"/>
        <end position="193"/>
    </location>
</feature>
<name>A0A2T7UT88_9RHOB</name>
<keyword evidence="1 3" id="KW-0808">Transferase</keyword>
<dbReference type="Pfam" id="PF12000">
    <property type="entry name" value="Glyco_trans_4_3"/>
    <property type="match status" value="1"/>
</dbReference>
<evidence type="ECO:0000313" key="4">
    <source>
        <dbReference type="Proteomes" id="UP000244810"/>
    </source>
</evidence>
<dbReference type="PANTHER" id="PTHR46401:SF2">
    <property type="entry name" value="GLYCOSYLTRANSFERASE WBBK-RELATED"/>
    <property type="match status" value="1"/>
</dbReference>
<dbReference type="Proteomes" id="UP000244810">
    <property type="component" value="Unassembled WGS sequence"/>
</dbReference>
<dbReference type="AlphaFoldDB" id="A0A2T7UT88"/>
<protein>
    <submittedName>
        <fullName evidence="3">Glycosyl transferase family 1</fullName>
    </submittedName>
</protein>
<dbReference type="EMBL" id="QDDR01000003">
    <property type="protein sequence ID" value="PVE47963.1"/>
    <property type="molecule type" value="Genomic_DNA"/>
</dbReference>
<dbReference type="PANTHER" id="PTHR46401">
    <property type="entry name" value="GLYCOSYLTRANSFERASE WBBK-RELATED"/>
    <property type="match status" value="1"/>
</dbReference>
<gene>
    <name evidence="3" type="ORF">DDE23_07405</name>
</gene>
<dbReference type="OrthoDB" id="9793726at2"/>
<dbReference type="RefSeq" id="WP_107751336.1">
    <property type="nucleotide sequence ID" value="NZ_QBKF01000004.1"/>
</dbReference>
<dbReference type="Pfam" id="PF13692">
    <property type="entry name" value="Glyco_trans_1_4"/>
    <property type="match status" value="1"/>
</dbReference>
<evidence type="ECO:0000313" key="3">
    <source>
        <dbReference type="EMBL" id="PVE47963.1"/>
    </source>
</evidence>
<sequence length="408" mass="45540">MKILFVHQNFPGQFLHLAPALVERGHDVTALTDETNARKTAITTFRYRKPDPRPDPKVAQLGTTFAEMTNRAYRVARAARILRDRHGYRPDVIFGHGGWGETLFLREVWPEARLIVYAELYYAPRGLDVGFDPEFATESEDKAYAVVARQGHQALMMAQADAALAPTEFQADTFPACFRDKITIIHDGVDTARLAPDPAARVTLPSGVEFRAGDELLTFINRNLEPYRGYHSFMRALPEVLRARPRAQVVIIGGDEVSYGARPGGGRSWKEIFLDEVRDRLDLSRVHFTGKVPYATFVGLMQCTRVHCYLTVPFVLSWSMLEAMSAGALVVGSRTAPVEELIEDGVNGRLVDFFDTGAMAATLTECLARPAEFEPLRRAARAHIVENYDLTRICLPRLVAFVEGTLGT</sequence>
<evidence type="ECO:0000256" key="1">
    <source>
        <dbReference type="ARBA" id="ARBA00022679"/>
    </source>
</evidence>
<dbReference type="Gene3D" id="3.40.50.2000">
    <property type="entry name" value="Glycogen Phosphorylase B"/>
    <property type="match status" value="2"/>
</dbReference>
<dbReference type="GO" id="GO:0016757">
    <property type="term" value="F:glycosyltransferase activity"/>
    <property type="evidence" value="ECO:0007669"/>
    <property type="project" value="TreeGrafter"/>
</dbReference>
<reference evidence="3 4" key="1">
    <citation type="journal article" date="2011" name="Syst. Appl. Microbiol.">
        <title>Defluviimonas denitrificans gen. nov., sp. nov., and Pararhodobacter aggregans gen. nov., sp. nov., non-phototrophic Rhodobacteraceae from the biofilter of a marine aquaculture.</title>
        <authorList>
            <person name="Foesel B.U."/>
            <person name="Drake H.L."/>
            <person name="Schramm A."/>
        </authorList>
    </citation>
    <scope>NUCLEOTIDE SEQUENCE [LARGE SCALE GENOMIC DNA]</scope>
    <source>
        <strain evidence="3 4">D1-19</strain>
    </source>
</reference>
<keyword evidence="4" id="KW-1185">Reference proteome</keyword>
<accession>A0A2T7UT88</accession>
<proteinExistence type="predicted"/>
<dbReference type="InterPro" id="IPR022623">
    <property type="entry name" value="Glyco_trans_4"/>
</dbReference>
<comment type="caution">
    <text evidence="3">The sequence shown here is derived from an EMBL/GenBank/DDBJ whole genome shotgun (WGS) entry which is preliminary data.</text>
</comment>
<dbReference type="SUPFAM" id="SSF53756">
    <property type="entry name" value="UDP-Glycosyltransferase/glycogen phosphorylase"/>
    <property type="match status" value="1"/>
</dbReference>